<keyword evidence="2" id="KW-1185">Reference proteome</keyword>
<evidence type="ECO:0000313" key="1">
    <source>
        <dbReference type="EMBL" id="KAE9407376.1"/>
    </source>
</evidence>
<reference evidence="1" key="1">
    <citation type="journal article" date="2019" name="Environ. Microbiol.">
        <title>Fungal ecological strategies reflected in gene transcription - a case study of two litter decomposers.</title>
        <authorList>
            <person name="Barbi F."/>
            <person name="Kohler A."/>
            <person name="Barry K."/>
            <person name="Baskaran P."/>
            <person name="Daum C."/>
            <person name="Fauchery L."/>
            <person name="Ihrmark K."/>
            <person name="Kuo A."/>
            <person name="LaButti K."/>
            <person name="Lipzen A."/>
            <person name="Morin E."/>
            <person name="Grigoriev I.V."/>
            <person name="Henrissat B."/>
            <person name="Lindahl B."/>
            <person name="Martin F."/>
        </authorList>
    </citation>
    <scope>NUCLEOTIDE SEQUENCE</scope>
    <source>
        <strain evidence="1">JB14</strain>
    </source>
</reference>
<accession>A0A6A4I9S3</accession>
<proteinExistence type="predicted"/>
<dbReference type="OrthoDB" id="2947740at2759"/>
<evidence type="ECO:0000313" key="2">
    <source>
        <dbReference type="Proteomes" id="UP000799118"/>
    </source>
</evidence>
<dbReference type="EMBL" id="ML769396">
    <property type="protein sequence ID" value="KAE9407376.1"/>
    <property type="molecule type" value="Genomic_DNA"/>
</dbReference>
<gene>
    <name evidence="1" type="ORF">BT96DRAFT_971347</name>
</gene>
<dbReference type="AlphaFoldDB" id="A0A6A4I9S3"/>
<sequence length="645" mass="73810">MKILLSIVYPILNRRAKVRFGKFCLNLNQTAPRQHYIKTAKIIELQYRYWSTPCKFLNFTHTAFVYDFQVPPSNIHTSRLNINYLRQTPVTQILDPQQYQLLGYGYKELIVSLPGIFFHGIFFRATSGFASSLVHVVFAAALRFAFQFNPSSSSTVLYLSESHTMVAPKFFEKASHFNIQGSAFNVVSGDLVVKNNFHGPRTTIVSGKTFRVFPFGDVFFIRCVNEKRLDSVKAVCSINTVQVVGLGESQKFTAMSYKGPEARKAFQDDLARYSQTWHPNLAQLFGIIQWDLPAMLLHNELIPITYFISQFTFNPFAQVYLRYRFLVDALAAAQTDFYDKQAIVPAQHWIQPTSGLICRGPDGPILEPNFPWQLENLISPTDAVQWSSQLTWRDFVVSSPTSDGNMGPSLMLQDYTSNEVILKHIENHYKTMESFVGMRLFGKYCKALQCIAQVPLEPTLLYSIGRWRSLYKDSNCIVTRDHHGWTRVEFSVQEPSYFYEFTIDIEAKPARTDLSAAWQDAVFSTKVYLYIAPVKISYVQGIVQFAFADKPYFWAMDPTGSIQMNEKTQRLLGLPSFETLVEGENWDAIGISAILKYIKDKGFDPNTLDYARDQNYPIFMPADDTLDNEGYEMIASLEGKFFKQS</sequence>
<protein>
    <submittedName>
        <fullName evidence="1">Uncharacterized protein</fullName>
    </submittedName>
</protein>
<name>A0A6A4I9S3_9AGAR</name>
<dbReference type="Proteomes" id="UP000799118">
    <property type="component" value="Unassembled WGS sequence"/>
</dbReference>
<organism evidence="1 2">
    <name type="scientific">Gymnopus androsaceus JB14</name>
    <dbReference type="NCBI Taxonomy" id="1447944"/>
    <lineage>
        <taxon>Eukaryota</taxon>
        <taxon>Fungi</taxon>
        <taxon>Dikarya</taxon>
        <taxon>Basidiomycota</taxon>
        <taxon>Agaricomycotina</taxon>
        <taxon>Agaricomycetes</taxon>
        <taxon>Agaricomycetidae</taxon>
        <taxon>Agaricales</taxon>
        <taxon>Marasmiineae</taxon>
        <taxon>Omphalotaceae</taxon>
        <taxon>Gymnopus</taxon>
    </lineage>
</organism>